<organism evidence="7 8">
    <name type="scientific">Acrasis kona</name>
    <dbReference type="NCBI Taxonomy" id="1008807"/>
    <lineage>
        <taxon>Eukaryota</taxon>
        <taxon>Discoba</taxon>
        <taxon>Heterolobosea</taxon>
        <taxon>Tetramitia</taxon>
        <taxon>Eutetramitia</taxon>
        <taxon>Acrasidae</taxon>
        <taxon>Acrasis</taxon>
    </lineage>
</organism>
<dbReference type="InterPro" id="IPR045863">
    <property type="entry name" value="CorA_TM1_TM2"/>
</dbReference>
<dbReference type="Proteomes" id="UP001431209">
    <property type="component" value="Unassembled WGS sequence"/>
</dbReference>
<comment type="caution">
    <text evidence="7">The sequence shown here is derived from an EMBL/GenBank/DDBJ whole genome shotgun (WGS) entry which is preliminary data.</text>
</comment>
<comment type="subcellular location">
    <subcellularLocation>
        <location evidence="1">Membrane</location>
        <topology evidence="1">Multi-pass membrane protein</topology>
    </subcellularLocation>
</comment>
<feature type="transmembrane region" description="Helical" evidence="6">
    <location>
        <begin position="388"/>
        <end position="407"/>
    </location>
</feature>
<dbReference type="SUPFAM" id="SSF144083">
    <property type="entry name" value="Magnesium transport protein CorA, transmembrane region"/>
    <property type="match status" value="1"/>
</dbReference>
<dbReference type="CDD" id="cd12829">
    <property type="entry name" value="Alr1p-like"/>
    <property type="match status" value="1"/>
</dbReference>
<dbReference type="PANTHER" id="PTHR21535:SF51">
    <property type="entry name" value="MANGANESE RESISTANCE PROTEIN MNR2"/>
    <property type="match status" value="1"/>
</dbReference>
<dbReference type="SUPFAM" id="SSF143865">
    <property type="entry name" value="CorA soluble domain-like"/>
    <property type="match status" value="1"/>
</dbReference>
<dbReference type="AlphaFoldDB" id="A0AAW2ZFM0"/>
<keyword evidence="5 6" id="KW-0472">Membrane</keyword>
<keyword evidence="8" id="KW-1185">Reference proteome</keyword>
<evidence type="ECO:0000313" key="8">
    <source>
        <dbReference type="Proteomes" id="UP001431209"/>
    </source>
</evidence>
<protein>
    <submittedName>
        <fullName evidence="7">Metal ion transporter</fullName>
    </submittedName>
</protein>
<evidence type="ECO:0000256" key="6">
    <source>
        <dbReference type="SAM" id="Phobius"/>
    </source>
</evidence>
<accession>A0AAW2ZFM0</accession>
<keyword evidence="3 6" id="KW-0812">Transmembrane</keyword>
<evidence type="ECO:0000256" key="1">
    <source>
        <dbReference type="ARBA" id="ARBA00004141"/>
    </source>
</evidence>
<evidence type="ECO:0000256" key="5">
    <source>
        <dbReference type="ARBA" id="ARBA00023136"/>
    </source>
</evidence>
<dbReference type="InterPro" id="IPR045861">
    <property type="entry name" value="CorA_cytoplasmic_dom"/>
</dbReference>
<dbReference type="InterPro" id="IPR002523">
    <property type="entry name" value="MgTranspt_CorA/ZnTranspt_ZntB"/>
</dbReference>
<comment type="similarity">
    <text evidence="2">Belongs to the CorA metal ion transporter (MIT) (TC 1.A.35) family.</text>
</comment>
<dbReference type="GO" id="GO:0015095">
    <property type="term" value="F:magnesium ion transmembrane transporter activity"/>
    <property type="evidence" value="ECO:0007669"/>
    <property type="project" value="InterPro"/>
</dbReference>
<dbReference type="GO" id="GO:0010961">
    <property type="term" value="P:intracellular magnesium ion homeostasis"/>
    <property type="evidence" value="ECO:0007669"/>
    <property type="project" value="TreeGrafter"/>
</dbReference>
<keyword evidence="4 6" id="KW-1133">Transmembrane helix</keyword>
<reference evidence="7 8" key="1">
    <citation type="submission" date="2024-03" db="EMBL/GenBank/DDBJ databases">
        <title>The Acrasis kona genome and developmental transcriptomes reveal deep origins of eukaryotic multicellular pathways.</title>
        <authorList>
            <person name="Sheikh S."/>
            <person name="Fu C.-J."/>
            <person name="Brown M.W."/>
            <person name="Baldauf S.L."/>
        </authorList>
    </citation>
    <scope>NUCLEOTIDE SEQUENCE [LARGE SCALE GENOMIC DNA]</scope>
    <source>
        <strain evidence="7 8">ATCC MYA-3509</strain>
    </source>
</reference>
<dbReference type="EMBL" id="JAOPGA020001411">
    <property type="protein sequence ID" value="KAL0488169.1"/>
    <property type="molecule type" value="Genomic_DNA"/>
</dbReference>
<evidence type="ECO:0000256" key="2">
    <source>
        <dbReference type="ARBA" id="ARBA00009765"/>
    </source>
</evidence>
<evidence type="ECO:0000256" key="3">
    <source>
        <dbReference type="ARBA" id="ARBA00022692"/>
    </source>
</evidence>
<feature type="transmembrane region" description="Helical" evidence="6">
    <location>
        <begin position="419"/>
        <end position="438"/>
    </location>
</feature>
<evidence type="ECO:0000256" key="4">
    <source>
        <dbReference type="ARBA" id="ARBA00022989"/>
    </source>
</evidence>
<sequence length="450" mass="51664">MSKDIADTLNALSDEMETAPLLQKQKKKKFGLTLPIPIKSYSLLDDENEIEDDGHHTQLADSGKRFIVVGLGGSCNIYQEFDHMWNFLSHSIKKKRTPEQTIWIDIQDPSAKDMKKIEKRFSLHPLTAEDIVSKDTGEKWEFFSKYLFIVLTAQTDKDPIHSTTQLNILIFDHYVLTVHDQPVVGLDMIMKRIGTDYEVQIMSNQQNINILPEQTSDVQYKYGTPTTLAMPTKLEIEQQVKDVQMIIPSPDWVLYAFIDAIVDLYIPVVTSILNEVENLDELLSHLKSTEQKEMLQRLGVANRNIVSLTRLLENKERIARLVAFKFDRFISEHVSVYMRDVIDHLEFCLDRLDISKDTLTHTHSTYLMRIQIEIARTSSRTGSVINRLSFYATVAAPPALLSGVFGMNIYTPGQDVKDVSWFMGILASMLLLAFIILAKTRKHRPIRVYR</sequence>
<evidence type="ECO:0000313" key="7">
    <source>
        <dbReference type="EMBL" id="KAL0488169.1"/>
    </source>
</evidence>
<dbReference type="InterPro" id="IPR044089">
    <property type="entry name" value="Alr1-like"/>
</dbReference>
<proteinExistence type="inferred from homology"/>
<dbReference type="Gene3D" id="1.20.58.340">
    <property type="entry name" value="Magnesium transport protein CorA, transmembrane region"/>
    <property type="match status" value="2"/>
</dbReference>
<dbReference type="Gene3D" id="3.30.460.20">
    <property type="entry name" value="CorA soluble domain-like"/>
    <property type="match status" value="1"/>
</dbReference>
<gene>
    <name evidence="7" type="ORF">AKO1_015381</name>
</gene>
<dbReference type="Pfam" id="PF01544">
    <property type="entry name" value="CorA"/>
    <property type="match status" value="2"/>
</dbReference>
<dbReference type="PANTHER" id="PTHR21535">
    <property type="entry name" value="MAGNESIUM AND COBALT TRANSPORT PROTEIN/MITOCHONDRIAL IMPORT INNER MEMBRANE TRANSLOCASE SUBUNIT TIM8"/>
    <property type="match status" value="1"/>
</dbReference>
<name>A0AAW2ZFM0_9EUKA</name>
<dbReference type="GO" id="GO:0016020">
    <property type="term" value="C:membrane"/>
    <property type="evidence" value="ECO:0007669"/>
    <property type="project" value="UniProtKB-SubCell"/>
</dbReference>